<dbReference type="Proteomes" id="UP000244406">
    <property type="component" value="Unassembled WGS sequence"/>
</dbReference>
<proteinExistence type="inferred from homology"/>
<dbReference type="GO" id="GO:0016192">
    <property type="term" value="P:vesicle-mediated transport"/>
    <property type="evidence" value="ECO:0007669"/>
    <property type="project" value="InterPro"/>
</dbReference>
<evidence type="ECO:0000256" key="1">
    <source>
        <dbReference type="ARBA" id="ARBA00009884"/>
    </source>
</evidence>
<reference evidence="2 3" key="1">
    <citation type="submission" date="2017-12" db="EMBL/GenBank/DDBJ databases">
        <title>Genome Sequence of the Amphotericin B-resistant Candida duobushaemulonii strain, B09383.</title>
        <authorList>
            <person name="Chow N.A."/>
            <person name="Gade L."/>
            <person name="Batra D."/>
            <person name="Rowe L.A."/>
            <person name="Loparev V.N."/>
            <person name="Litvintseva A.P."/>
        </authorList>
    </citation>
    <scope>NUCLEOTIDE SEQUENCE [LARGE SCALE GENOMIC DNA]</scope>
    <source>
        <strain evidence="2 3">B09383</strain>
    </source>
</reference>
<dbReference type="InterPro" id="IPR027482">
    <property type="entry name" value="Sec1-like_dom2"/>
</dbReference>
<comment type="caution">
    <text evidence="2">The sequence shown here is derived from an EMBL/GenBank/DDBJ whole genome shotgun (WGS) entry which is preliminary data.</text>
</comment>
<keyword evidence="3" id="KW-1185">Reference proteome</keyword>
<dbReference type="InterPro" id="IPR001619">
    <property type="entry name" value="Sec1-like"/>
</dbReference>
<dbReference type="GeneID" id="37000867"/>
<dbReference type="PANTHER" id="PTHR11679">
    <property type="entry name" value="VESICLE PROTEIN SORTING-ASSOCIATED"/>
    <property type="match status" value="1"/>
</dbReference>
<dbReference type="RefSeq" id="XP_025338899.1">
    <property type="nucleotide sequence ID" value="XM_025479426.1"/>
</dbReference>
<dbReference type="SUPFAM" id="SSF56815">
    <property type="entry name" value="Sec1/munc18-like (SM) proteins"/>
    <property type="match status" value="1"/>
</dbReference>
<evidence type="ECO:0000313" key="2">
    <source>
        <dbReference type="EMBL" id="PVH17959.1"/>
    </source>
</evidence>
<evidence type="ECO:0008006" key="4">
    <source>
        <dbReference type="Google" id="ProtNLM"/>
    </source>
</evidence>
<dbReference type="InterPro" id="IPR043127">
    <property type="entry name" value="Sec-1-like_dom3a"/>
</dbReference>
<dbReference type="Pfam" id="PF00995">
    <property type="entry name" value="Sec1"/>
    <property type="match status" value="1"/>
</dbReference>
<sequence>MTNSPHELGASLNRKTTENLFDVLRKIHTSDNLFVLSRKLSQELNYLTSFSELKSRGKFDRLVWLETLASSDDVSQYVSGYGGLIVVLEDTHVSLDLFSKIWPHLSRQKVKVSLIVKDLGRAFYYELVKILGSPPDDLFKNATNVDLTQNTIRISSFVRLMNWQTLPLCVEDFVLTLNMELGGLQSYFENPIPQLSLLSDALVQIVNFTKTNETIKFKNLFAKGDHSAALSNIFMNDKLSEYLASGFSPNEREFYTSKLRGNTDLVVLERNLDYFPLLLDHMNYSGLLDDLFGTSDELNNVLESGDKLNDELYENIKDLNFASIGMKLNKLARYIQSELGNKDNLQEISEIKELVKNLGNLTSKQELVRKHTALSEAILEKIKNNRQGNFKHDIREWWLELQNEIFNLDYKRQIAKFQDLINQGCTESMALSCAALISLINDGFKHKDFTLVEEQIHSYFGLEAAFAFRKMRDLKILKAVNKSTDFFSGFTFGKSEIETTTTTTSSDIHGKDDSTLTDKTYDDINSLGITGGQDVYKSTYTLISKFWNLHPLEEEGEEPIIETLYDYPNPSFAYPSATVSLITRLIEALYFRDFLKYKPVNNVYRRPNWEKLNLDAMFRGQTIDENICDDSDNRKSEASKNSRPEYVLAVFVGGITRGEIAVLRYLQGKLAKQNKTLLVLTSGIVSNHKLISVANQ</sequence>
<gene>
    <name evidence="2" type="ORF">CXQ87_000866</name>
</gene>
<dbReference type="VEuPathDB" id="FungiDB:CXQ87_000866"/>
<protein>
    <recommendedName>
        <fullName evidence="4">Vacuolar protein sorting-associated protein 33A</fullName>
    </recommendedName>
</protein>
<evidence type="ECO:0000313" key="3">
    <source>
        <dbReference type="Proteomes" id="UP000244406"/>
    </source>
</evidence>
<dbReference type="InterPro" id="IPR036045">
    <property type="entry name" value="Sec1-like_sf"/>
</dbReference>
<dbReference type="EMBL" id="PKFP01000008">
    <property type="protein sequence ID" value="PVH17959.1"/>
    <property type="molecule type" value="Genomic_DNA"/>
</dbReference>
<dbReference type="Gene3D" id="3.90.830.10">
    <property type="entry name" value="Syntaxin Binding Protein 1, Chain A, domain 2"/>
    <property type="match status" value="1"/>
</dbReference>
<dbReference type="AlphaFoldDB" id="A0A2V1AJ45"/>
<organism evidence="2 3">
    <name type="scientific">Candidozyma duobushaemuli</name>
    <dbReference type="NCBI Taxonomy" id="1231522"/>
    <lineage>
        <taxon>Eukaryota</taxon>
        <taxon>Fungi</taxon>
        <taxon>Dikarya</taxon>
        <taxon>Ascomycota</taxon>
        <taxon>Saccharomycotina</taxon>
        <taxon>Pichiomycetes</taxon>
        <taxon>Metschnikowiaceae</taxon>
        <taxon>Candidozyma</taxon>
    </lineage>
</organism>
<accession>A0A2V1AJ45</accession>
<dbReference type="Gene3D" id="3.40.50.1910">
    <property type="match status" value="1"/>
</dbReference>
<name>A0A2V1AJ45_9ASCO</name>
<comment type="similarity">
    <text evidence="1">Belongs to the STXBP/unc-18/SEC1 family.</text>
</comment>